<dbReference type="AlphaFoldDB" id="A0A151AM45"/>
<gene>
    <name evidence="3" type="ORF">CLCOL_19690</name>
</gene>
<protein>
    <submittedName>
        <fullName evidence="3">Serine endoprotease</fullName>
    </submittedName>
</protein>
<comment type="caution">
    <text evidence="3">The sequence shown here is derived from an EMBL/GenBank/DDBJ whole genome shotgun (WGS) entry which is preliminary data.</text>
</comment>
<dbReference type="PATRIC" id="fig|1121305.3.peg.1972"/>
<dbReference type="PROSITE" id="PS50106">
    <property type="entry name" value="PDZ"/>
    <property type="match status" value="1"/>
</dbReference>
<dbReference type="STRING" id="1121305.CLCOL_19690"/>
<keyword evidence="1" id="KW-1133">Transmembrane helix</keyword>
<feature type="transmembrane region" description="Helical" evidence="1">
    <location>
        <begin position="108"/>
        <end position="125"/>
    </location>
</feature>
<reference evidence="3 4" key="1">
    <citation type="submission" date="2016-02" db="EMBL/GenBank/DDBJ databases">
        <title>Genome sequence of Clostridium colicanis DSM 13634.</title>
        <authorList>
            <person name="Poehlein A."/>
            <person name="Daniel R."/>
        </authorList>
    </citation>
    <scope>NUCLEOTIDE SEQUENCE [LARGE SCALE GENOMIC DNA]</scope>
    <source>
        <strain evidence="3 4">DSM 13634</strain>
    </source>
</reference>
<evidence type="ECO:0000259" key="2">
    <source>
        <dbReference type="PROSITE" id="PS50106"/>
    </source>
</evidence>
<dbReference type="InterPro" id="IPR036034">
    <property type="entry name" value="PDZ_sf"/>
</dbReference>
<dbReference type="GO" id="GO:0008233">
    <property type="term" value="F:peptidase activity"/>
    <property type="evidence" value="ECO:0007669"/>
    <property type="project" value="UniProtKB-KW"/>
</dbReference>
<dbReference type="RefSeq" id="WP_061858791.1">
    <property type="nucleotide sequence ID" value="NZ_LTBB01000010.1"/>
</dbReference>
<organism evidence="3 4">
    <name type="scientific">Clostridium colicanis DSM 13634</name>
    <dbReference type="NCBI Taxonomy" id="1121305"/>
    <lineage>
        <taxon>Bacteria</taxon>
        <taxon>Bacillati</taxon>
        <taxon>Bacillota</taxon>
        <taxon>Clostridia</taxon>
        <taxon>Eubacteriales</taxon>
        <taxon>Clostridiaceae</taxon>
        <taxon>Clostridium</taxon>
    </lineage>
</organism>
<feature type="transmembrane region" description="Helical" evidence="1">
    <location>
        <begin position="53"/>
        <end position="79"/>
    </location>
</feature>
<feature type="transmembrane region" description="Helical" evidence="1">
    <location>
        <begin position="189"/>
        <end position="207"/>
    </location>
</feature>
<keyword evidence="1" id="KW-0472">Membrane</keyword>
<evidence type="ECO:0000256" key="1">
    <source>
        <dbReference type="SAM" id="Phobius"/>
    </source>
</evidence>
<dbReference type="SMART" id="SM00228">
    <property type="entry name" value="PDZ"/>
    <property type="match status" value="1"/>
</dbReference>
<feature type="transmembrane region" description="Helical" evidence="1">
    <location>
        <begin position="12"/>
        <end position="32"/>
    </location>
</feature>
<proteinExistence type="predicted"/>
<accession>A0A151AM45</accession>
<dbReference type="GO" id="GO:0006508">
    <property type="term" value="P:proteolysis"/>
    <property type="evidence" value="ECO:0007669"/>
    <property type="project" value="UniProtKB-KW"/>
</dbReference>
<dbReference type="Proteomes" id="UP000075374">
    <property type="component" value="Unassembled WGS sequence"/>
</dbReference>
<keyword evidence="4" id="KW-1185">Reference proteome</keyword>
<evidence type="ECO:0000313" key="4">
    <source>
        <dbReference type="Proteomes" id="UP000075374"/>
    </source>
</evidence>
<dbReference type="EMBL" id="LTBB01000010">
    <property type="protein sequence ID" value="KYH28477.1"/>
    <property type="molecule type" value="Genomic_DNA"/>
</dbReference>
<keyword evidence="3" id="KW-0645">Protease</keyword>
<dbReference type="InterPro" id="IPR041489">
    <property type="entry name" value="PDZ_6"/>
</dbReference>
<feature type="domain" description="PDZ" evidence="2">
    <location>
        <begin position="321"/>
        <end position="377"/>
    </location>
</feature>
<dbReference type="SUPFAM" id="SSF50156">
    <property type="entry name" value="PDZ domain-like"/>
    <property type="match status" value="1"/>
</dbReference>
<feature type="transmembrane region" description="Helical" evidence="1">
    <location>
        <begin position="137"/>
        <end position="163"/>
    </location>
</feature>
<feature type="transmembrane region" description="Helical" evidence="1">
    <location>
        <begin position="227"/>
        <end position="246"/>
    </location>
</feature>
<evidence type="ECO:0000313" key="3">
    <source>
        <dbReference type="EMBL" id="KYH28477.1"/>
    </source>
</evidence>
<sequence length="429" mass="48121">MSILLNSLRAVAYAIVTSPYVIILIIFAIIFYRQNRKIVMMQKMIIGDKLNSSFELTISQIVFGILAGVIGSIMLNYLGVSFDENTSIELVFLTSIFLVLINPRLICFSYSASILGFISILLQILREMYNVDVKSLSFLNIDVVALMTLIAVLHFVEGILVILDGSKGAIPIFTRKDNRIVGGFALKRYWALPVAVALIVNSSMYSLDKIIPISEWNTLLNPSTPFSIIKNAAVFLMPFYGVIGYGSITFTKTKNEKAISSGIMVMIYSVLLFIFARLAILNIFFKLFVVIFAPTAHETMLYIQRYREINAEPKYVSDERGMMVLEVAPNSPAFEMGIKSGDLLIEVNHKKISKEDDIVKIIREASNIALFKIKRAAGNLEEIRYKNIDNSRKLGIVLVPISVPNETVVIKLDGSKFQEVLEKLKNDNK</sequence>
<keyword evidence="3" id="KW-0378">Hydrolase</keyword>
<dbReference type="Gene3D" id="2.30.42.10">
    <property type="match status" value="1"/>
</dbReference>
<name>A0A151AM45_9CLOT</name>
<dbReference type="Pfam" id="PF17820">
    <property type="entry name" value="PDZ_6"/>
    <property type="match status" value="1"/>
</dbReference>
<feature type="transmembrane region" description="Helical" evidence="1">
    <location>
        <begin position="85"/>
        <end position="101"/>
    </location>
</feature>
<keyword evidence="1" id="KW-0812">Transmembrane</keyword>
<dbReference type="InterPro" id="IPR001478">
    <property type="entry name" value="PDZ"/>
</dbReference>
<feature type="transmembrane region" description="Helical" evidence="1">
    <location>
        <begin position="258"/>
        <end position="277"/>
    </location>
</feature>